<evidence type="ECO:0000256" key="2">
    <source>
        <dbReference type="ARBA" id="ARBA00023033"/>
    </source>
</evidence>
<dbReference type="SUPFAM" id="SSF51905">
    <property type="entry name" value="FAD/NAD(P)-binding domain"/>
    <property type="match status" value="1"/>
</dbReference>
<evidence type="ECO:0000256" key="1">
    <source>
        <dbReference type="ARBA" id="ARBA00023002"/>
    </source>
</evidence>
<keyword evidence="1" id="KW-0560">Oxidoreductase</keyword>
<dbReference type="EMBL" id="POTY01000282">
    <property type="protein sequence ID" value="PZG08912.1"/>
    <property type="molecule type" value="Genomic_DNA"/>
</dbReference>
<dbReference type="OrthoDB" id="9782160at2"/>
<protein>
    <submittedName>
        <fullName evidence="4">FAD-dependent oxidoreductase</fullName>
    </submittedName>
</protein>
<keyword evidence="5" id="KW-1185">Reference proteome</keyword>
<dbReference type="PRINTS" id="PR00420">
    <property type="entry name" value="RNGMNOXGNASE"/>
</dbReference>
<comment type="caution">
    <text evidence="4">The sequence shown here is derived from an EMBL/GenBank/DDBJ whole genome shotgun (WGS) entry which is preliminary data.</text>
</comment>
<gene>
    <name evidence="4" type="ORF">C1I95_29580</name>
</gene>
<accession>A0A2W2DA49</accession>
<reference evidence="4 5" key="1">
    <citation type="submission" date="2018-01" db="EMBL/GenBank/DDBJ databases">
        <title>Draft genome sequence of Jishengella sp. NA12.</title>
        <authorList>
            <person name="Sahin N."/>
            <person name="Ay H."/>
            <person name="Saygin H."/>
        </authorList>
    </citation>
    <scope>NUCLEOTIDE SEQUENCE [LARGE SCALE GENOMIC DNA]</scope>
    <source>
        <strain evidence="4 5">NA12</strain>
    </source>
</reference>
<dbReference type="GO" id="GO:0071949">
    <property type="term" value="F:FAD binding"/>
    <property type="evidence" value="ECO:0007669"/>
    <property type="project" value="InterPro"/>
</dbReference>
<dbReference type="InterPro" id="IPR050493">
    <property type="entry name" value="FAD-dep_Monooxygenase_BioMet"/>
</dbReference>
<evidence type="ECO:0000313" key="4">
    <source>
        <dbReference type="EMBL" id="PZG08912.1"/>
    </source>
</evidence>
<dbReference type="Pfam" id="PF01494">
    <property type="entry name" value="FAD_binding_3"/>
    <property type="match status" value="1"/>
</dbReference>
<feature type="domain" description="FAD-binding" evidence="3">
    <location>
        <begin position="5"/>
        <end position="336"/>
    </location>
</feature>
<keyword evidence="2" id="KW-0503">Monooxygenase</keyword>
<proteinExistence type="predicted"/>
<dbReference type="Proteomes" id="UP000248924">
    <property type="component" value="Unassembled WGS sequence"/>
</dbReference>
<name>A0A2W2DA49_9ACTN</name>
<evidence type="ECO:0000313" key="5">
    <source>
        <dbReference type="Proteomes" id="UP000248924"/>
    </source>
</evidence>
<sequence length="384" mass="40610">MERHAVVAGAGIGGLAAALALHRRGWRVTVLERAPEPREVGAGITLMANAVRGLDALGLGTAARRLGHDGAAGGLRTWDGRWLSQVDAEEMHRLLGTSALGVHRTALHRMLREALPAEALRTGCAVQDADPDTGVVHYLRDGAPAELRADLVVGADGLRSTLRTRLWPHIPPPAYGGSTAWRAAIPYGGPMLAAVSWGPGAEFGMVPLGGGQVYWYAAVSAPPGERAPDELAAARERFGDWHEPVPALLAATPPDAVLRNDLYHLATPLPSYARGRVALLGDAAHAMMPNLGQGGCQAIEDAVTLGAVAGPDADIPAALRAYDRARRSRSQAVARAAARMARFGQQLRNPAAIAVRDTMVRLTPGRMALRSMARYADWHPPRAT</sequence>
<organism evidence="4 5">
    <name type="scientific">Micromonospora craterilacus</name>
    <dbReference type="NCBI Taxonomy" id="1655439"/>
    <lineage>
        <taxon>Bacteria</taxon>
        <taxon>Bacillati</taxon>
        <taxon>Actinomycetota</taxon>
        <taxon>Actinomycetes</taxon>
        <taxon>Micromonosporales</taxon>
        <taxon>Micromonosporaceae</taxon>
        <taxon>Micromonospora</taxon>
    </lineage>
</organism>
<dbReference type="GO" id="GO:0004497">
    <property type="term" value="F:monooxygenase activity"/>
    <property type="evidence" value="ECO:0007669"/>
    <property type="project" value="UniProtKB-KW"/>
</dbReference>
<evidence type="ECO:0000259" key="3">
    <source>
        <dbReference type="Pfam" id="PF01494"/>
    </source>
</evidence>
<dbReference type="AlphaFoldDB" id="A0A2W2DA49"/>
<dbReference type="PANTHER" id="PTHR13789:SF309">
    <property type="entry name" value="PUTATIVE (AFU_ORTHOLOGUE AFUA_6G14510)-RELATED"/>
    <property type="match status" value="1"/>
</dbReference>
<dbReference type="PANTHER" id="PTHR13789">
    <property type="entry name" value="MONOOXYGENASE"/>
    <property type="match status" value="1"/>
</dbReference>
<dbReference type="InterPro" id="IPR036188">
    <property type="entry name" value="FAD/NAD-bd_sf"/>
</dbReference>
<dbReference type="InterPro" id="IPR002938">
    <property type="entry name" value="FAD-bd"/>
</dbReference>
<dbReference type="Gene3D" id="3.50.50.60">
    <property type="entry name" value="FAD/NAD(P)-binding domain"/>
    <property type="match status" value="1"/>
</dbReference>